<accession>A0ABP7RJ71</accession>
<dbReference type="Pfam" id="PF20606">
    <property type="entry name" value="DUF6799"/>
    <property type="match status" value="1"/>
</dbReference>
<feature type="domain" description="DUF6799" evidence="1">
    <location>
        <begin position="50"/>
        <end position="106"/>
    </location>
</feature>
<organism evidence="2 3">
    <name type="scientific">Hymenobacter fastidiosus</name>
    <dbReference type="NCBI Taxonomy" id="486264"/>
    <lineage>
        <taxon>Bacteria</taxon>
        <taxon>Pseudomonadati</taxon>
        <taxon>Bacteroidota</taxon>
        <taxon>Cytophagia</taxon>
        <taxon>Cytophagales</taxon>
        <taxon>Hymenobacteraceae</taxon>
        <taxon>Hymenobacter</taxon>
    </lineage>
</organism>
<protein>
    <recommendedName>
        <fullName evidence="1">DUF6799 domain-containing protein</fullName>
    </recommendedName>
</protein>
<sequence>MAKNLQPGAYVACHIACLFSQMFGLFRFSLLPILLVLSLSSLAQRSPGNDGFQRRDGTMYRIRNGEQRAMNHDVHLPNGRTITRDGFVVDATGRRTELAEGKGCTLLGAPTAVVTTAAGLTLASPASAVPATSRYEADLLDRVFGPRGRGKGWGRYKKHGKWKRDKDDD</sequence>
<evidence type="ECO:0000259" key="1">
    <source>
        <dbReference type="Pfam" id="PF20606"/>
    </source>
</evidence>
<name>A0ABP7RJ71_9BACT</name>
<gene>
    <name evidence="2" type="ORF">GCM10022408_06380</name>
</gene>
<dbReference type="EMBL" id="BAABDJ010000003">
    <property type="protein sequence ID" value="GAA3998315.1"/>
    <property type="molecule type" value="Genomic_DNA"/>
</dbReference>
<keyword evidence="3" id="KW-1185">Reference proteome</keyword>
<proteinExistence type="predicted"/>
<dbReference type="Proteomes" id="UP001500567">
    <property type="component" value="Unassembled WGS sequence"/>
</dbReference>
<reference evidence="3" key="1">
    <citation type="journal article" date="2019" name="Int. J. Syst. Evol. Microbiol.">
        <title>The Global Catalogue of Microorganisms (GCM) 10K type strain sequencing project: providing services to taxonomists for standard genome sequencing and annotation.</title>
        <authorList>
            <consortium name="The Broad Institute Genomics Platform"/>
            <consortium name="The Broad Institute Genome Sequencing Center for Infectious Disease"/>
            <person name="Wu L."/>
            <person name="Ma J."/>
        </authorList>
    </citation>
    <scope>NUCLEOTIDE SEQUENCE [LARGE SCALE GENOMIC DNA]</scope>
    <source>
        <strain evidence="3">JCM 17224</strain>
    </source>
</reference>
<evidence type="ECO:0000313" key="2">
    <source>
        <dbReference type="EMBL" id="GAA3998315.1"/>
    </source>
</evidence>
<evidence type="ECO:0000313" key="3">
    <source>
        <dbReference type="Proteomes" id="UP001500567"/>
    </source>
</evidence>
<dbReference type="InterPro" id="IPR046478">
    <property type="entry name" value="DUF6799"/>
</dbReference>
<comment type="caution">
    <text evidence="2">The sequence shown here is derived from an EMBL/GenBank/DDBJ whole genome shotgun (WGS) entry which is preliminary data.</text>
</comment>